<evidence type="ECO:0000256" key="5">
    <source>
        <dbReference type="ARBA" id="ARBA00023136"/>
    </source>
</evidence>
<dbReference type="PANTHER" id="PTHR23505">
    <property type="entry name" value="SPINSTER"/>
    <property type="match status" value="1"/>
</dbReference>
<feature type="transmembrane region" description="Helical" evidence="8">
    <location>
        <begin position="317"/>
        <end position="338"/>
    </location>
</feature>
<evidence type="ECO:0000313" key="11">
    <source>
        <dbReference type="Proteomes" id="UP000735302"/>
    </source>
</evidence>
<proteinExistence type="inferred from homology"/>
<dbReference type="AlphaFoldDB" id="A0AAV4DJX4"/>
<dbReference type="Proteomes" id="UP000735302">
    <property type="component" value="Unassembled WGS sequence"/>
</dbReference>
<evidence type="ECO:0000256" key="6">
    <source>
        <dbReference type="ARBA" id="ARBA00024338"/>
    </source>
</evidence>
<dbReference type="PROSITE" id="PS50850">
    <property type="entry name" value="MFS"/>
    <property type="match status" value="1"/>
</dbReference>
<keyword evidence="5 8" id="KW-0472">Membrane</keyword>
<dbReference type="GO" id="GO:0022857">
    <property type="term" value="F:transmembrane transporter activity"/>
    <property type="evidence" value="ECO:0007669"/>
    <property type="project" value="InterPro"/>
</dbReference>
<evidence type="ECO:0000259" key="9">
    <source>
        <dbReference type="PROSITE" id="PS50850"/>
    </source>
</evidence>
<evidence type="ECO:0000256" key="1">
    <source>
        <dbReference type="ARBA" id="ARBA00004141"/>
    </source>
</evidence>
<feature type="transmembrane region" description="Helical" evidence="8">
    <location>
        <begin position="192"/>
        <end position="211"/>
    </location>
</feature>
<feature type="transmembrane region" description="Helical" evidence="8">
    <location>
        <begin position="276"/>
        <end position="297"/>
    </location>
</feature>
<sequence length="535" mass="58575">MSIYQTPFDDTVQLIEVMPSEFSDDLEPIYRNGREETSPARPGESPGNQNSTSTMAISKTRAYLTLGILLFVNLLNYMDRYTVSGVLIKIKEYYNDLGNSEAGLIQTAFICSYMVFSPVFGVLGDRYTRKYLMAGGILLWALFTLASSFVPGDYFFGFVLLRAMVGIGEASYSTIAPTIIADLFAKDRRTQALMIFYFAIPVGSGLGYIVGANVADLLGKWQWALRVTPGLGVICVVLILLVAVEPPRGMSEGHDVHLSNTDIKTDLKALSTNKSFVLSTFGFTCVAFVTGALAFLAPTFMTYSTQFQGKPMSEASVSLIFGIITVAAGFIGVALGAQMSRRWKRTNPRADPLTCAFGLITCVPFLFFGIVMSRFNTIITWILIFLGETMLCLNWAVTADILLYVIIPTRRSLAESVQILISHALGDAISPYIIGQISDSLASKSVDPARPAVQFPALQTSLYLTTFVCVFGGAFYLAVALFVEKDKKKAELTTHGLDPNLADDDDDDEAMLVPDSRANYDTDEDMLSEAPYLIN</sequence>
<dbReference type="InterPro" id="IPR020846">
    <property type="entry name" value="MFS_dom"/>
</dbReference>
<dbReference type="SUPFAM" id="SSF103473">
    <property type="entry name" value="MFS general substrate transporter"/>
    <property type="match status" value="1"/>
</dbReference>
<feature type="region of interest" description="Disordered" evidence="7">
    <location>
        <begin position="26"/>
        <end position="53"/>
    </location>
</feature>
<feature type="transmembrane region" description="Helical" evidence="8">
    <location>
        <begin position="378"/>
        <end position="407"/>
    </location>
</feature>
<feature type="transmembrane region" description="Helical" evidence="8">
    <location>
        <begin position="103"/>
        <end position="124"/>
    </location>
</feature>
<evidence type="ECO:0000256" key="2">
    <source>
        <dbReference type="ARBA" id="ARBA00022448"/>
    </source>
</evidence>
<evidence type="ECO:0000256" key="3">
    <source>
        <dbReference type="ARBA" id="ARBA00022692"/>
    </source>
</evidence>
<feature type="transmembrane region" description="Helical" evidence="8">
    <location>
        <begin position="462"/>
        <end position="483"/>
    </location>
</feature>
<evidence type="ECO:0000256" key="7">
    <source>
        <dbReference type="SAM" id="MobiDB-lite"/>
    </source>
</evidence>
<dbReference type="Pfam" id="PF07690">
    <property type="entry name" value="MFS_1"/>
    <property type="match status" value="1"/>
</dbReference>
<evidence type="ECO:0000256" key="8">
    <source>
        <dbReference type="SAM" id="Phobius"/>
    </source>
</evidence>
<feature type="domain" description="Major facilitator superfamily (MFS) profile" evidence="9">
    <location>
        <begin position="65"/>
        <end position="488"/>
    </location>
</feature>
<dbReference type="InterPro" id="IPR036259">
    <property type="entry name" value="MFS_trans_sf"/>
</dbReference>
<keyword evidence="2" id="KW-0813">Transport</keyword>
<dbReference type="PANTHER" id="PTHR23505:SF79">
    <property type="entry name" value="PROTEIN SPINSTER"/>
    <property type="match status" value="1"/>
</dbReference>
<dbReference type="InterPro" id="IPR011701">
    <property type="entry name" value="MFS"/>
</dbReference>
<keyword evidence="3 8" id="KW-0812">Transmembrane</keyword>
<dbReference type="GO" id="GO:0016020">
    <property type="term" value="C:membrane"/>
    <property type="evidence" value="ECO:0007669"/>
    <property type="project" value="UniProtKB-SubCell"/>
</dbReference>
<accession>A0AAV4DJX4</accession>
<organism evidence="10 11">
    <name type="scientific">Plakobranchus ocellatus</name>
    <dbReference type="NCBI Taxonomy" id="259542"/>
    <lineage>
        <taxon>Eukaryota</taxon>
        <taxon>Metazoa</taxon>
        <taxon>Spiralia</taxon>
        <taxon>Lophotrochozoa</taxon>
        <taxon>Mollusca</taxon>
        <taxon>Gastropoda</taxon>
        <taxon>Heterobranchia</taxon>
        <taxon>Euthyneura</taxon>
        <taxon>Panpulmonata</taxon>
        <taxon>Sacoglossa</taxon>
        <taxon>Placobranchoidea</taxon>
        <taxon>Plakobranchidae</taxon>
        <taxon>Plakobranchus</taxon>
    </lineage>
</organism>
<feature type="transmembrane region" description="Helical" evidence="8">
    <location>
        <begin position="131"/>
        <end position="149"/>
    </location>
</feature>
<gene>
    <name evidence="10" type="ORF">PoB_007086800</name>
</gene>
<feature type="transmembrane region" description="Helical" evidence="8">
    <location>
        <begin position="62"/>
        <end position="78"/>
    </location>
</feature>
<feature type="transmembrane region" description="Helical" evidence="8">
    <location>
        <begin position="223"/>
        <end position="244"/>
    </location>
</feature>
<feature type="transmembrane region" description="Helical" evidence="8">
    <location>
        <begin position="350"/>
        <end position="372"/>
    </location>
</feature>
<dbReference type="CDD" id="cd17328">
    <property type="entry name" value="MFS_spinster_like"/>
    <property type="match status" value="1"/>
</dbReference>
<comment type="similarity">
    <text evidence="6">Belongs to the major facilitator superfamily. Spinster (TC 2.A.1.49) family.</text>
</comment>
<name>A0AAV4DJX4_9GAST</name>
<keyword evidence="4 8" id="KW-1133">Transmembrane helix</keyword>
<comment type="subcellular location">
    <subcellularLocation>
        <location evidence="1">Membrane</location>
        <topology evidence="1">Multi-pass membrane protein</topology>
    </subcellularLocation>
</comment>
<evidence type="ECO:0000313" key="10">
    <source>
        <dbReference type="EMBL" id="GFO44363.1"/>
    </source>
</evidence>
<comment type="caution">
    <text evidence="10">The sequence shown here is derived from an EMBL/GenBank/DDBJ whole genome shotgun (WGS) entry which is preliminary data.</text>
</comment>
<reference evidence="10 11" key="1">
    <citation type="journal article" date="2021" name="Elife">
        <title>Chloroplast acquisition without the gene transfer in kleptoplastic sea slugs, Plakobranchus ocellatus.</title>
        <authorList>
            <person name="Maeda T."/>
            <person name="Takahashi S."/>
            <person name="Yoshida T."/>
            <person name="Shimamura S."/>
            <person name="Takaki Y."/>
            <person name="Nagai Y."/>
            <person name="Toyoda A."/>
            <person name="Suzuki Y."/>
            <person name="Arimoto A."/>
            <person name="Ishii H."/>
            <person name="Satoh N."/>
            <person name="Nishiyama T."/>
            <person name="Hasebe M."/>
            <person name="Maruyama T."/>
            <person name="Minagawa J."/>
            <person name="Obokata J."/>
            <person name="Shigenobu S."/>
        </authorList>
    </citation>
    <scope>NUCLEOTIDE SEQUENCE [LARGE SCALE GENOMIC DNA]</scope>
</reference>
<protein>
    <recommendedName>
        <fullName evidence="9">Major facilitator superfamily (MFS) profile domain-containing protein</fullName>
    </recommendedName>
</protein>
<keyword evidence="11" id="KW-1185">Reference proteome</keyword>
<dbReference type="InterPro" id="IPR044770">
    <property type="entry name" value="MFS_spinster-like"/>
</dbReference>
<feature type="transmembrane region" description="Helical" evidence="8">
    <location>
        <begin position="155"/>
        <end position="180"/>
    </location>
</feature>
<feature type="transmembrane region" description="Helical" evidence="8">
    <location>
        <begin position="419"/>
        <end position="442"/>
    </location>
</feature>
<evidence type="ECO:0000256" key="4">
    <source>
        <dbReference type="ARBA" id="ARBA00022989"/>
    </source>
</evidence>
<dbReference type="Gene3D" id="1.20.1250.20">
    <property type="entry name" value="MFS general substrate transporter like domains"/>
    <property type="match status" value="1"/>
</dbReference>
<dbReference type="EMBL" id="BLXT01007949">
    <property type="protein sequence ID" value="GFO44363.1"/>
    <property type="molecule type" value="Genomic_DNA"/>
</dbReference>